<evidence type="ECO:0000259" key="7">
    <source>
        <dbReference type="Pfam" id="PF02838"/>
    </source>
</evidence>
<evidence type="ECO:0000313" key="9">
    <source>
        <dbReference type="Proteomes" id="UP000012073"/>
    </source>
</evidence>
<dbReference type="STRING" id="2769.R7Q9Z7"/>
<keyword evidence="1" id="KW-0677">Repeat</keyword>
<dbReference type="SMART" id="SM00248">
    <property type="entry name" value="ANK"/>
    <property type="match status" value="3"/>
</dbReference>
<dbReference type="SUPFAM" id="SSF48403">
    <property type="entry name" value="Ankyrin repeat"/>
    <property type="match status" value="1"/>
</dbReference>
<dbReference type="PROSITE" id="PS50088">
    <property type="entry name" value="ANK_REPEAT"/>
    <property type="match status" value="3"/>
</dbReference>
<dbReference type="Gramene" id="CDF34295">
    <property type="protein sequence ID" value="CDF34295"/>
    <property type="gene ID" value="CHC_T00003015001"/>
</dbReference>
<dbReference type="PROSITE" id="PS50297">
    <property type="entry name" value="ANK_REP_REGION"/>
    <property type="match status" value="3"/>
</dbReference>
<dbReference type="Pfam" id="PF02838">
    <property type="entry name" value="Glyco_hydro_20b"/>
    <property type="match status" value="1"/>
</dbReference>
<accession>R7Q9Z7</accession>
<evidence type="ECO:0000256" key="4">
    <source>
        <dbReference type="ARBA" id="ARBA00023295"/>
    </source>
</evidence>
<dbReference type="InterPro" id="IPR002110">
    <property type="entry name" value="Ankyrin_rpt"/>
</dbReference>
<dbReference type="InterPro" id="IPR036770">
    <property type="entry name" value="Ankyrin_rpt-contain_sf"/>
</dbReference>
<keyword evidence="4" id="KW-0326">Glycosidase</keyword>
<dbReference type="KEGG" id="ccp:CHC_T00003015001"/>
<dbReference type="Gene3D" id="3.30.379.10">
    <property type="entry name" value="Chitobiase/beta-hexosaminidase domain 2-like"/>
    <property type="match status" value="1"/>
</dbReference>
<evidence type="ECO:0000313" key="8">
    <source>
        <dbReference type="EMBL" id="CDF34295.1"/>
    </source>
</evidence>
<organism evidence="8 9">
    <name type="scientific">Chondrus crispus</name>
    <name type="common">Carrageen Irish moss</name>
    <name type="synonym">Polymorpha crispa</name>
    <dbReference type="NCBI Taxonomy" id="2769"/>
    <lineage>
        <taxon>Eukaryota</taxon>
        <taxon>Rhodophyta</taxon>
        <taxon>Florideophyceae</taxon>
        <taxon>Rhodymeniophycidae</taxon>
        <taxon>Gigartinales</taxon>
        <taxon>Gigartinaceae</taxon>
        <taxon>Chondrus</taxon>
    </lineage>
</organism>
<evidence type="ECO:0000256" key="3">
    <source>
        <dbReference type="ARBA" id="ARBA00023043"/>
    </source>
</evidence>
<dbReference type="InterPro" id="IPR015882">
    <property type="entry name" value="HEX_bac_N"/>
</dbReference>
<feature type="domain" description="Beta-hexosaminidase bacterial type N-terminal" evidence="7">
    <location>
        <begin position="281"/>
        <end position="423"/>
    </location>
</feature>
<dbReference type="PANTHER" id="PTHR24201">
    <property type="entry name" value="ANK_REP_REGION DOMAIN-CONTAINING PROTEIN"/>
    <property type="match status" value="1"/>
</dbReference>
<dbReference type="GeneID" id="17321834"/>
<keyword evidence="2" id="KW-0378">Hydrolase</keyword>
<keyword evidence="3 5" id="KW-0040">ANK repeat</keyword>
<dbReference type="Pfam" id="PF00023">
    <property type="entry name" value="Ank"/>
    <property type="match status" value="1"/>
</dbReference>
<evidence type="ECO:0000256" key="6">
    <source>
        <dbReference type="SAM" id="MobiDB-lite"/>
    </source>
</evidence>
<evidence type="ECO:0000256" key="5">
    <source>
        <dbReference type="PROSITE-ProRule" id="PRU00023"/>
    </source>
</evidence>
<dbReference type="OMA" id="MWPIFQE"/>
<dbReference type="InterPro" id="IPR029018">
    <property type="entry name" value="Hex-like_dom2"/>
</dbReference>
<sequence>MKAPSPPIRVPTEAELEQSTPSELLLLSATLGRTDLAVSALRAGAAVDDVVPSSSSHARTALHAALSGGHVDVARALLAAGASLTKHDAGGETPIAVAAEDEAVQTALSAHVCQRAAAGDSHAIAEAIAAGMDVGKTDGSPAVNTPLHWAAAFGQVSAVRVLLQAGVDVDAANAKGDTPLRDAAAAGHVAVVRELMSAGADPSFKNKKGSSPIDIATSDELLGALHRSHQGEREVAEHAVGSVEGEDGPETPYFVPGERTRGGARLAGAKAEERPAWGEMLWPRPQRFVEAAPKGFFTMPPVVTVSAENECMQVARMLVTWMRNEKLGDDYTVKLVGGGHGGLGEALEFSASVFLRVDARGVEGAEQAYNLTVRDFGIDVVGVDLPGLFYGASTLFNVFRLRKEKSKDQSAPLAIPTCRISDWPSIRRRALHMDISSYMLPKRETLDALAKFLAREMKMNQLQLNMGPNFVRMSDLSGRDAMRHEDILTFQNVCHQHFIELVPVVSLGDQTEQRRESGDGNTNGNGDHHSRSSQRKKRVADEMIYDEFVTLFDSPQVNLGELSEKRTSDSSDFERLRAATRGLRSRGKQTFQIYGSQIPETLADSPVVSSVLAEIPTRCITILETTLADEDRYKENCLRMSQYGLPFYTCSSSYLNESLAGCTSKALDSSWIAVETAIEQGAVGVMMKNSSSATHSAPLVFLYQALIPFAGAAWNAKQEVGRVSSGPDDVLSHLYDMYIFGDPTEKGILGNIALSLGDLHLVAGDSTGKALSSLLTNRRGNSISAIEEMTYLGLRKALKRAERIENALSSYVGNAERTDVLEMRVAAILMGVSARLGASLFSVSSANSMDFANSFRESPLRISALPDGRRSDLCNSLLHGIELFRDAWMQRYNEVGFTATVELLTGEALTQLADGMPYQRYLEERKAHGWGPGRE</sequence>
<proteinExistence type="predicted"/>
<feature type="repeat" description="ANK" evidence="5">
    <location>
        <begin position="57"/>
        <end position="89"/>
    </location>
</feature>
<feature type="repeat" description="ANK" evidence="5">
    <location>
        <begin position="175"/>
        <end position="207"/>
    </location>
</feature>
<dbReference type="EMBL" id="HG001684">
    <property type="protein sequence ID" value="CDF34295.1"/>
    <property type="molecule type" value="Genomic_DNA"/>
</dbReference>
<gene>
    <name evidence="8" type="ORF">CHC_T00003015001</name>
</gene>
<dbReference type="OrthoDB" id="1757at2759"/>
<feature type="region of interest" description="Disordered" evidence="6">
    <location>
        <begin position="509"/>
        <end position="538"/>
    </location>
</feature>
<feature type="region of interest" description="Disordered" evidence="6">
    <location>
        <begin position="241"/>
        <end position="262"/>
    </location>
</feature>
<dbReference type="RefSeq" id="XP_005714114.1">
    <property type="nucleotide sequence ID" value="XM_005714057.1"/>
</dbReference>
<dbReference type="Pfam" id="PF12796">
    <property type="entry name" value="Ank_2"/>
    <property type="match status" value="1"/>
</dbReference>
<dbReference type="GO" id="GO:0016798">
    <property type="term" value="F:hydrolase activity, acting on glycosyl bonds"/>
    <property type="evidence" value="ECO:0007669"/>
    <property type="project" value="UniProtKB-KW"/>
</dbReference>
<dbReference type="Proteomes" id="UP000012073">
    <property type="component" value="Unassembled WGS sequence"/>
</dbReference>
<feature type="repeat" description="ANK" evidence="5">
    <location>
        <begin position="142"/>
        <end position="174"/>
    </location>
</feature>
<evidence type="ECO:0000256" key="2">
    <source>
        <dbReference type="ARBA" id="ARBA00022801"/>
    </source>
</evidence>
<evidence type="ECO:0000256" key="1">
    <source>
        <dbReference type="ARBA" id="ARBA00022737"/>
    </source>
</evidence>
<name>R7Q9Z7_CHOCR</name>
<dbReference type="AlphaFoldDB" id="R7Q9Z7"/>
<protein>
    <recommendedName>
        <fullName evidence="7">Beta-hexosaminidase bacterial type N-terminal domain-containing protein</fullName>
    </recommendedName>
</protein>
<keyword evidence="9" id="KW-1185">Reference proteome</keyword>
<reference evidence="9" key="1">
    <citation type="journal article" date="2013" name="Proc. Natl. Acad. Sci. U.S.A.">
        <title>Genome structure and metabolic features in the red seaweed Chondrus crispus shed light on evolution of the Archaeplastida.</title>
        <authorList>
            <person name="Collen J."/>
            <person name="Porcel B."/>
            <person name="Carre W."/>
            <person name="Ball S.G."/>
            <person name="Chaparro C."/>
            <person name="Tonon T."/>
            <person name="Barbeyron T."/>
            <person name="Michel G."/>
            <person name="Noel B."/>
            <person name="Valentin K."/>
            <person name="Elias M."/>
            <person name="Artiguenave F."/>
            <person name="Arun A."/>
            <person name="Aury J.M."/>
            <person name="Barbosa-Neto J.F."/>
            <person name="Bothwell J.H."/>
            <person name="Bouget F.Y."/>
            <person name="Brillet L."/>
            <person name="Cabello-Hurtado F."/>
            <person name="Capella-Gutierrez S."/>
            <person name="Charrier B."/>
            <person name="Cladiere L."/>
            <person name="Cock J.M."/>
            <person name="Coelho S.M."/>
            <person name="Colleoni C."/>
            <person name="Czjzek M."/>
            <person name="Da Silva C."/>
            <person name="Delage L."/>
            <person name="Denoeud F."/>
            <person name="Deschamps P."/>
            <person name="Dittami S.M."/>
            <person name="Gabaldon T."/>
            <person name="Gachon C.M."/>
            <person name="Groisillier A."/>
            <person name="Herve C."/>
            <person name="Jabbari K."/>
            <person name="Katinka M."/>
            <person name="Kloareg B."/>
            <person name="Kowalczyk N."/>
            <person name="Labadie K."/>
            <person name="Leblanc C."/>
            <person name="Lopez P.J."/>
            <person name="McLachlan D.H."/>
            <person name="Meslet-Cladiere L."/>
            <person name="Moustafa A."/>
            <person name="Nehr Z."/>
            <person name="Nyvall Collen P."/>
            <person name="Panaud O."/>
            <person name="Partensky F."/>
            <person name="Poulain J."/>
            <person name="Rensing S.A."/>
            <person name="Rousvoal S."/>
            <person name="Samson G."/>
            <person name="Symeonidi A."/>
            <person name="Weissenbach J."/>
            <person name="Zambounis A."/>
            <person name="Wincker P."/>
            <person name="Boyen C."/>
        </authorList>
    </citation>
    <scope>NUCLEOTIDE SEQUENCE [LARGE SCALE GENOMIC DNA]</scope>
    <source>
        <strain evidence="9">cv. Stackhouse</strain>
    </source>
</reference>
<dbReference type="SUPFAM" id="SSF55545">
    <property type="entry name" value="beta-N-acetylhexosaminidase-like domain"/>
    <property type="match status" value="1"/>
</dbReference>
<dbReference type="InterPro" id="IPR050776">
    <property type="entry name" value="Ank_Repeat/CDKN_Inhibitor"/>
</dbReference>
<dbReference type="Gene3D" id="1.25.40.20">
    <property type="entry name" value="Ankyrin repeat-containing domain"/>
    <property type="match status" value="2"/>
</dbReference>